<accession>A0A218Z510</accession>
<dbReference type="AlphaFoldDB" id="A0A218Z510"/>
<dbReference type="CDD" id="cd12108">
    <property type="entry name" value="Hr-like"/>
    <property type="match status" value="1"/>
</dbReference>
<gene>
    <name evidence="3" type="ORF">B2J93_6446</name>
</gene>
<proteinExistence type="predicted"/>
<reference evidence="3 4" key="1">
    <citation type="submission" date="2017-04" db="EMBL/GenBank/DDBJ databases">
        <title>Draft genome sequence of Marssonina coronaria NL1: causal agent of apple blotch.</title>
        <authorList>
            <person name="Cheng Q."/>
        </authorList>
    </citation>
    <scope>NUCLEOTIDE SEQUENCE [LARGE SCALE GENOMIC DNA]</scope>
    <source>
        <strain evidence="3 4">NL1</strain>
    </source>
</reference>
<evidence type="ECO:0000259" key="2">
    <source>
        <dbReference type="Pfam" id="PF01814"/>
    </source>
</evidence>
<dbReference type="PANTHER" id="PTHR38048">
    <property type="entry name" value="EXPRESSED PROTEIN"/>
    <property type="match status" value="1"/>
</dbReference>
<feature type="domain" description="Hemerythrin-like" evidence="2">
    <location>
        <begin position="157"/>
        <end position="246"/>
    </location>
</feature>
<dbReference type="InterPro" id="IPR053206">
    <property type="entry name" value="Dimeric_xanthone_biosynth"/>
</dbReference>
<evidence type="ECO:0000313" key="3">
    <source>
        <dbReference type="EMBL" id="OWP02613.1"/>
    </source>
</evidence>
<dbReference type="InterPro" id="IPR012312">
    <property type="entry name" value="Hemerythrin-like"/>
</dbReference>
<evidence type="ECO:0000256" key="1">
    <source>
        <dbReference type="SAM" id="MobiDB-lite"/>
    </source>
</evidence>
<organism evidence="3 4">
    <name type="scientific">Diplocarpon coronariae</name>
    <dbReference type="NCBI Taxonomy" id="2795749"/>
    <lineage>
        <taxon>Eukaryota</taxon>
        <taxon>Fungi</taxon>
        <taxon>Dikarya</taxon>
        <taxon>Ascomycota</taxon>
        <taxon>Pezizomycotina</taxon>
        <taxon>Leotiomycetes</taxon>
        <taxon>Helotiales</taxon>
        <taxon>Drepanopezizaceae</taxon>
        <taxon>Diplocarpon</taxon>
    </lineage>
</organism>
<name>A0A218Z510_9HELO</name>
<dbReference type="OrthoDB" id="10044044at2759"/>
<dbReference type="Gene3D" id="1.20.120.520">
    <property type="entry name" value="nmb1532 protein domain like"/>
    <property type="match status" value="1"/>
</dbReference>
<dbReference type="PANTHER" id="PTHR38048:SF1">
    <property type="entry name" value="HEMERYTHRIN-LIKE DOMAIN-CONTAINING PROTEIN"/>
    <property type="match status" value="1"/>
</dbReference>
<sequence length="267" mass="30586">MRPLFLSLQLQGLFQASPLLPRRAAALSSILISKPLSSSRAEPRIPIPTRARAPSYPLCRRDFGCSADFTATMTGPKQEEMCAEAERLAKPASSENDRLDGKKDDHVVDAEEGARSVAREEEQQKEEELPKLSVAEFRAYNSMAERMDYFFLSTGLQFCSHLSTHHAIEEQHIFPVLAQKMPEFKQGKNAAELLRQHEEIHRGMDAFEEYLKRCRSGETELQLSLLKEKMDSWGTVLWAHLDQEVKTLGAENMRRYWTVEQMKRMPM</sequence>
<keyword evidence="4" id="KW-1185">Reference proteome</keyword>
<dbReference type="Pfam" id="PF01814">
    <property type="entry name" value="Hemerythrin"/>
    <property type="match status" value="1"/>
</dbReference>
<dbReference type="STRING" id="503106.A0A218Z510"/>
<feature type="region of interest" description="Disordered" evidence="1">
    <location>
        <begin position="86"/>
        <end position="105"/>
    </location>
</feature>
<protein>
    <recommendedName>
        <fullName evidence="2">Hemerythrin-like domain-containing protein</fullName>
    </recommendedName>
</protein>
<evidence type="ECO:0000313" key="4">
    <source>
        <dbReference type="Proteomes" id="UP000242519"/>
    </source>
</evidence>
<dbReference type="InParanoid" id="A0A218Z510"/>
<dbReference type="Proteomes" id="UP000242519">
    <property type="component" value="Unassembled WGS sequence"/>
</dbReference>
<comment type="caution">
    <text evidence="3">The sequence shown here is derived from an EMBL/GenBank/DDBJ whole genome shotgun (WGS) entry which is preliminary data.</text>
</comment>
<dbReference type="EMBL" id="MZNU01000219">
    <property type="protein sequence ID" value="OWP02613.1"/>
    <property type="molecule type" value="Genomic_DNA"/>
</dbReference>